<dbReference type="AlphaFoldDB" id="A0A366LUL3"/>
<evidence type="ECO:0000313" key="3">
    <source>
        <dbReference type="Proteomes" id="UP000253303"/>
    </source>
</evidence>
<comment type="caution">
    <text evidence="2">The sequence shown here is derived from an EMBL/GenBank/DDBJ whole genome shotgun (WGS) entry which is preliminary data.</text>
</comment>
<gene>
    <name evidence="2" type="ORF">DP939_24015</name>
</gene>
<keyword evidence="3" id="KW-1185">Reference proteome</keyword>
<organism evidence="2 3">
    <name type="scientific">Spongiactinospora rosea</name>
    <dbReference type="NCBI Taxonomy" id="2248750"/>
    <lineage>
        <taxon>Bacteria</taxon>
        <taxon>Bacillati</taxon>
        <taxon>Actinomycetota</taxon>
        <taxon>Actinomycetes</taxon>
        <taxon>Streptosporangiales</taxon>
        <taxon>Streptosporangiaceae</taxon>
        <taxon>Spongiactinospora</taxon>
    </lineage>
</organism>
<name>A0A366LUL3_9ACTN</name>
<accession>A0A366LUL3</accession>
<feature type="compositionally biased region" description="Polar residues" evidence="1">
    <location>
        <begin position="36"/>
        <end position="49"/>
    </location>
</feature>
<reference evidence="2 3" key="1">
    <citation type="submission" date="2018-06" db="EMBL/GenBank/DDBJ databases">
        <title>Sphaerisporangium craniellae sp. nov., isolated from a marine sponge in the South China Sea.</title>
        <authorList>
            <person name="Li L."/>
        </authorList>
    </citation>
    <scope>NUCLEOTIDE SEQUENCE [LARGE SCALE GENOMIC DNA]</scope>
    <source>
        <strain evidence="2 3">LHW63015</strain>
    </source>
</reference>
<feature type="region of interest" description="Disordered" evidence="1">
    <location>
        <begin position="1"/>
        <end position="64"/>
    </location>
</feature>
<proteinExistence type="predicted"/>
<sequence>MSPRGGAGQEQQPTSEPRQRSWARMSQGPGVVGYSASAQSLYNTGSSARAQVEEQQHSPLGLGP</sequence>
<evidence type="ECO:0000313" key="2">
    <source>
        <dbReference type="EMBL" id="RBQ17457.1"/>
    </source>
</evidence>
<dbReference type="Proteomes" id="UP000253303">
    <property type="component" value="Unassembled WGS sequence"/>
</dbReference>
<evidence type="ECO:0000256" key="1">
    <source>
        <dbReference type="SAM" id="MobiDB-lite"/>
    </source>
</evidence>
<dbReference type="EMBL" id="QMEY01000011">
    <property type="protein sequence ID" value="RBQ17457.1"/>
    <property type="molecule type" value="Genomic_DNA"/>
</dbReference>
<protein>
    <submittedName>
        <fullName evidence="2">Uncharacterized protein</fullName>
    </submittedName>
</protein>